<evidence type="ECO:0000256" key="5">
    <source>
        <dbReference type="HAMAP-Rule" id="MF_01685"/>
    </source>
</evidence>
<feature type="binding site" evidence="5">
    <location>
        <position position="41"/>
    </location>
    <ligand>
        <name>FAD</name>
        <dbReference type="ChEBI" id="CHEBI:57692"/>
    </ligand>
</feature>
<dbReference type="InterPro" id="IPR023753">
    <property type="entry name" value="FAD/NAD-binding_dom"/>
</dbReference>
<dbReference type="InterPro" id="IPR050097">
    <property type="entry name" value="Ferredoxin-NADP_redctase_2"/>
</dbReference>
<comment type="catalytic activity">
    <reaction evidence="5">
        <text>2 reduced [2Fe-2S]-[ferredoxin] + NADP(+) + H(+) = 2 oxidized [2Fe-2S]-[ferredoxin] + NADPH</text>
        <dbReference type="Rhea" id="RHEA:20125"/>
        <dbReference type="Rhea" id="RHEA-COMP:10000"/>
        <dbReference type="Rhea" id="RHEA-COMP:10001"/>
        <dbReference type="ChEBI" id="CHEBI:15378"/>
        <dbReference type="ChEBI" id="CHEBI:33737"/>
        <dbReference type="ChEBI" id="CHEBI:33738"/>
        <dbReference type="ChEBI" id="CHEBI:57783"/>
        <dbReference type="ChEBI" id="CHEBI:58349"/>
        <dbReference type="EC" id="1.18.1.2"/>
    </reaction>
</comment>
<gene>
    <name evidence="9" type="ORF">ODE01S_11360</name>
</gene>
<keyword evidence="7" id="KW-1133">Transmembrane helix</keyword>
<comment type="cofactor">
    <cofactor evidence="5">
        <name>FAD</name>
        <dbReference type="ChEBI" id="CHEBI:57692"/>
    </cofactor>
    <text evidence="5">Binds 1 FAD per subunit.</text>
</comment>
<dbReference type="InterPro" id="IPR022890">
    <property type="entry name" value="Fd--NADP_Rdtase_type_2"/>
</dbReference>
<keyword evidence="1 5" id="KW-0285">Flavoprotein</keyword>
<evidence type="ECO:0000259" key="8">
    <source>
        <dbReference type="Pfam" id="PF07992"/>
    </source>
</evidence>
<feature type="binding site" evidence="5">
    <location>
        <position position="14"/>
    </location>
    <ligand>
        <name>FAD</name>
        <dbReference type="ChEBI" id="CHEBI:57692"/>
    </ligand>
</feature>
<comment type="subunit">
    <text evidence="5">Homodimer.</text>
</comment>
<sequence length="344" mass="37276">MPKTDVIIIGAGPSGLFAAFYVGMRDLTTRIIDPMAEVGGQLSALYPDKFIYDIAGFPKIRAKELVRNLVEQVRPFDPIYTLEERAERLEPLDEGGFAVTTSSGRTYLSRAVIITAGVGAFEPRRIEAEGVARLEHKGLEYAVRDARAYEGQRLLIIGGGDSAVDWALTLKDLAAQVTLIHRRETFRAHGATVNRLIAAAEAGELTILTPYELKAVLGEERVREAVIVDKKTGATRNLDVDAVLVLTGYVSKLGPIANWGLELEKNRIKVDTRMETNIPGVFAAGDITTYPGKIRLIAVGFGEAATAANHAAAFAHPRLRVDPGHSSDHPPEGRPSVARSSLDD</sequence>
<dbReference type="PRINTS" id="PR00368">
    <property type="entry name" value="FADPNR"/>
</dbReference>
<proteinExistence type="inferred from homology"/>
<feature type="binding site" evidence="5">
    <location>
        <position position="46"/>
    </location>
    <ligand>
        <name>FAD</name>
        <dbReference type="ChEBI" id="CHEBI:57692"/>
    </ligand>
</feature>
<dbReference type="GO" id="GO:0004324">
    <property type="term" value="F:ferredoxin-NADP+ reductase activity"/>
    <property type="evidence" value="ECO:0007669"/>
    <property type="project" value="UniProtKB-UniRule"/>
</dbReference>
<dbReference type="PANTHER" id="PTHR48105">
    <property type="entry name" value="THIOREDOXIN REDUCTASE 1-RELATED-RELATED"/>
    <property type="match status" value="1"/>
</dbReference>
<keyword evidence="7" id="KW-0812">Transmembrane</keyword>
<comment type="caution">
    <text evidence="9">The sequence shown here is derived from an EMBL/GenBank/DDBJ whole genome shotgun (WGS) entry which is preliminary data.</text>
</comment>
<evidence type="ECO:0000313" key="10">
    <source>
        <dbReference type="Proteomes" id="UP000321827"/>
    </source>
</evidence>
<organism evidence="9 10">
    <name type="scientific">Oceanithermus desulfurans NBRC 100063</name>
    <dbReference type="NCBI Taxonomy" id="1227550"/>
    <lineage>
        <taxon>Bacteria</taxon>
        <taxon>Thermotogati</taxon>
        <taxon>Deinococcota</taxon>
        <taxon>Deinococci</taxon>
        <taxon>Thermales</taxon>
        <taxon>Thermaceae</taxon>
        <taxon>Oceanithermus</taxon>
    </lineage>
</organism>
<dbReference type="GO" id="GO:0050660">
    <property type="term" value="F:flavin adenine dinucleotide binding"/>
    <property type="evidence" value="ECO:0007669"/>
    <property type="project" value="UniProtKB-UniRule"/>
</dbReference>
<keyword evidence="7" id="KW-0472">Membrane</keyword>
<feature type="binding site" evidence="5">
    <location>
        <position position="121"/>
    </location>
    <ligand>
        <name>FAD</name>
        <dbReference type="ChEBI" id="CHEBI:57692"/>
    </ligand>
</feature>
<dbReference type="GO" id="GO:0050661">
    <property type="term" value="F:NADP binding"/>
    <property type="evidence" value="ECO:0007669"/>
    <property type="project" value="UniProtKB-UniRule"/>
</dbReference>
<protein>
    <recommendedName>
        <fullName evidence="5">Ferredoxin--NADP reductase</fullName>
        <shortName evidence="5">FNR</shortName>
        <shortName evidence="5">Fd-NADP(+) reductase</shortName>
        <ecNumber evidence="5">1.18.1.2</ecNumber>
    </recommendedName>
</protein>
<evidence type="ECO:0000256" key="2">
    <source>
        <dbReference type="ARBA" id="ARBA00022827"/>
    </source>
</evidence>
<name>A0A511RL87_9DEIN</name>
<dbReference type="OrthoDB" id="9806179at2"/>
<keyword evidence="4 5" id="KW-0560">Oxidoreductase</keyword>
<dbReference type="EC" id="1.18.1.2" evidence="5"/>
<dbReference type="Gene3D" id="3.50.50.60">
    <property type="entry name" value="FAD/NAD(P)-binding domain"/>
    <property type="match status" value="2"/>
</dbReference>
<keyword evidence="3 5" id="KW-0521">NADP</keyword>
<evidence type="ECO:0000256" key="3">
    <source>
        <dbReference type="ARBA" id="ARBA00022857"/>
    </source>
</evidence>
<evidence type="ECO:0000256" key="6">
    <source>
        <dbReference type="SAM" id="MobiDB-lite"/>
    </source>
</evidence>
<feature type="domain" description="FAD/NAD(P)-binding" evidence="8">
    <location>
        <begin position="5"/>
        <end position="299"/>
    </location>
</feature>
<dbReference type="InterPro" id="IPR036188">
    <property type="entry name" value="FAD/NAD-bd_sf"/>
</dbReference>
<dbReference type="Proteomes" id="UP000321827">
    <property type="component" value="Unassembled WGS sequence"/>
</dbReference>
<dbReference type="PRINTS" id="PR00469">
    <property type="entry name" value="PNDRDTASEII"/>
</dbReference>
<dbReference type="EMBL" id="BJXN01000006">
    <property type="protein sequence ID" value="GEM89702.1"/>
    <property type="molecule type" value="Genomic_DNA"/>
</dbReference>
<feature type="binding site" evidence="5">
    <location>
        <position position="327"/>
    </location>
    <ligand>
        <name>FAD</name>
        <dbReference type="ChEBI" id="CHEBI:57692"/>
    </ligand>
</feature>
<feature type="binding site" evidence="5">
    <location>
        <position position="33"/>
    </location>
    <ligand>
        <name>FAD</name>
        <dbReference type="ChEBI" id="CHEBI:57692"/>
    </ligand>
</feature>
<accession>A0A511RL87</accession>
<evidence type="ECO:0000256" key="4">
    <source>
        <dbReference type="ARBA" id="ARBA00023002"/>
    </source>
</evidence>
<evidence type="ECO:0000313" key="9">
    <source>
        <dbReference type="EMBL" id="GEM89702.1"/>
    </source>
</evidence>
<dbReference type="RefSeq" id="WP_147146749.1">
    <property type="nucleotide sequence ID" value="NZ_BJXN01000006.1"/>
</dbReference>
<dbReference type="Pfam" id="PF07992">
    <property type="entry name" value="Pyr_redox_2"/>
    <property type="match status" value="1"/>
</dbReference>
<dbReference type="HAMAP" id="MF_01685">
    <property type="entry name" value="FENR2"/>
    <property type="match status" value="1"/>
</dbReference>
<feature type="region of interest" description="Disordered" evidence="6">
    <location>
        <begin position="320"/>
        <end position="344"/>
    </location>
</feature>
<keyword evidence="2 5" id="KW-0274">FAD</keyword>
<comment type="similarity">
    <text evidence="5">Belongs to the ferredoxin--NADP reductase type 2 family.</text>
</comment>
<feature type="transmembrane region" description="Helical" evidence="7">
    <location>
        <begin position="6"/>
        <end position="24"/>
    </location>
</feature>
<dbReference type="SUPFAM" id="SSF51905">
    <property type="entry name" value="FAD/NAD(P)-binding domain"/>
    <property type="match status" value="1"/>
</dbReference>
<evidence type="ECO:0000256" key="7">
    <source>
        <dbReference type="SAM" id="Phobius"/>
    </source>
</evidence>
<feature type="compositionally biased region" description="Basic and acidic residues" evidence="6">
    <location>
        <begin position="320"/>
        <end position="332"/>
    </location>
</feature>
<feature type="binding site" evidence="5">
    <location>
        <position position="286"/>
    </location>
    <ligand>
        <name>FAD</name>
        <dbReference type="ChEBI" id="CHEBI:57692"/>
    </ligand>
</feature>
<feature type="binding site" evidence="5">
    <location>
        <position position="86"/>
    </location>
    <ligand>
        <name>FAD</name>
        <dbReference type="ChEBI" id="CHEBI:57692"/>
    </ligand>
</feature>
<evidence type="ECO:0000256" key="1">
    <source>
        <dbReference type="ARBA" id="ARBA00022630"/>
    </source>
</evidence>
<reference evidence="9 10" key="1">
    <citation type="submission" date="2019-07" db="EMBL/GenBank/DDBJ databases">
        <title>Whole genome shotgun sequence of Oceanithermus desulfurans NBRC 100063.</title>
        <authorList>
            <person name="Hosoyama A."/>
            <person name="Uohara A."/>
            <person name="Ohji S."/>
            <person name="Ichikawa N."/>
        </authorList>
    </citation>
    <scope>NUCLEOTIDE SEQUENCE [LARGE SCALE GENOMIC DNA]</scope>
    <source>
        <strain evidence="9 10">NBRC 100063</strain>
    </source>
</reference>
<dbReference type="AlphaFoldDB" id="A0A511RL87"/>